<organism evidence="1">
    <name type="scientific">Anguilla anguilla</name>
    <name type="common">European freshwater eel</name>
    <name type="synonym">Muraena anguilla</name>
    <dbReference type="NCBI Taxonomy" id="7936"/>
    <lineage>
        <taxon>Eukaryota</taxon>
        <taxon>Metazoa</taxon>
        <taxon>Chordata</taxon>
        <taxon>Craniata</taxon>
        <taxon>Vertebrata</taxon>
        <taxon>Euteleostomi</taxon>
        <taxon>Actinopterygii</taxon>
        <taxon>Neopterygii</taxon>
        <taxon>Teleostei</taxon>
        <taxon>Anguilliformes</taxon>
        <taxon>Anguillidae</taxon>
        <taxon>Anguilla</taxon>
    </lineage>
</organism>
<name>A0A0E9UEV6_ANGAN</name>
<evidence type="ECO:0000313" key="1">
    <source>
        <dbReference type="EMBL" id="JAH64379.1"/>
    </source>
</evidence>
<dbReference type="AlphaFoldDB" id="A0A0E9UEV6"/>
<sequence length="45" mass="5292">MCTKRQARGSKCSLKGFWRKKILILCSGMHMEKAMARLKMKKNDF</sequence>
<dbReference type="EMBL" id="GBXM01044198">
    <property type="protein sequence ID" value="JAH64379.1"/>
    <property type="molecule type" value="Transcribed_RNA"/>
</dbReference>
<reference evidence="1" key="1">
    <citation type="submission" date="2014-11" db="EMBL/GenBank/DDBJ databases">
        <authorList>
            <person name="Amaro Gonzalez C."/>
        </authorList>
    </citation>
    <scope>NUCLEOTIDE SEQUENCE</scope>
</reference>
<reference evidence="1" key="2">
    <citation type="journal article" date="2015" name="Fish Shellfish Immunol.">
        <title>Early steps in the European eel (Anguilla anguilla)-Vibrio vulnificus interaction in the gills: Role of the RtxA13 toxin.</title>
        <authorList>
            <person name="Callol A."/>
            <person name="Pajuelo D."/>
            <person name="Ebbesson L."/>
            <person name="Teles M."/>
            <person name="MacKenzie S."/>
            <person name="Amaro C."/>
        </authorList>
    </citation>
    <scope>NUCLEOTIDE SEQUENCE</scope>
</reference>
<protein>
    <submittedName>
        <fullName evidence="1">Uncharacterized protein</fullName>
    </submittedName>
</protein>
<proteinExistence type="predicted"/>
<accession>A0A0E9UEV6</accession>